<dbReference type="InterPro" id="IPR035992">
    <property type="entry name" value="Ricin_B-like_lectins"/>
</dbReference>
<keyword evidence="9" id="KW-0998">Cell outer membrane</keyword>
<dbReference type="GO" id="GO:0030246">
    <property type="term" value="F:carbohydrate binding"/>
    <property type="evidence" value="ECO:0007669"/>
    <property type="project" value="UniProtKB-KW"/>
</dbReference>
<dbReference type="PRINTS" id="PR01387">
    <property type="entry name" value="CDTOXINA"/>
</dbReference>
<accession>A0AB38HDD7</accession>
<evidence type="ECO:0000313" key="13">
    <source>
        <dbReference type="Proteomes" id="UP000254496"/>
    </source>
</evidence>
<evidence type="ECO:0000256" key="1">
    <source>
        <dbReference type="ARBA" id="ARBA00004459"/>
    </source>
</evidence>
<dbReference type="AlphaFoldDB" id="A0AB38HDD7"/>
<evidence type="ECO:0000256" key="10">
    <source>
        <dbReference type="ARBA" id="ARBA00023288"/>
    </source>
</evidence>
<evidence type="ECO:0000256" key="9">
    <source>
        <dbReference type="ARBA" id="ARBA00023237"/>
    </source>
</evidence>
<feature type="chain" id="PRO_5044297040" description="Cytolethal distending toxin subunit A" evidence="11">
    <location>
        <begin position="22"/>
        <end position="263"/>
    </location>
</feature>
<dbReference type="Pfam" id="PF03498">
    <property type="entry name" value="CDtoxinA"/>
    <property type="match status" value="1"/>
</dbReference>
<proteinExistence type="predicted"/>
<keyword evidence="7" id="KW-0472">Membrane</keyword>
<dbReference type="Gene3D" id="2.80.10.50">
    <property type="match status" value="1"/>
</dbReference>
<sequence length="263" mass="29199">MKLKRLSILCAFMFAVTGCSTVNQCLQRADLSHLNQDKQADLNIGDEPTPPSDVVFPIAQDGLPAVDFIEENEKSSQNFDANVSISLLTTNFSTKPLLLNAQPQIPPRPEPSDASNYVSLMGQNGRVITVWALARGNWLWAYASFESQDFGNIRNWKLEPSFSREHFRFINQQLGSCMQAYKNGLIHADCDPRNLAQDFELLPSNTGSVFIKSVSSNRCVTYNPVSNTGYSTLTLSPCTDQISALKDQNFYIAPPILKATPQN</sequence>
<evidence type="ECO:0000256" key="4">
    <source>
        <dbReference type="ARBA" id="ARBA00022729"/>
    </source>
</evidence>
<keyword evidence="5" id="KW-0430">Lectin</keyword>
<keyword evidence="6" id="KW-0843">Virulence</keyword>
<keyword evidence="8" id="KW-0564">Palmitate</keyword>
<name>A0AB38HDD7_9PAST</name>
<dbReference type="CDD" id="cd23414">
    <property type="entry name" value="beta-trefoil_Ricin_CdtA"/>
    <property type="match status" value="1"/>
</dbReference>
<evidence type="ECO:0000256" key="11">
    <source>
        <dbReference type="SAM" id="SignalP"/>
    </source>
</evidence>
<dbReference type="PROSITE" id="PS50231">
    <property type="entry name" value="RICIN_B_LECTIN"/>
    <property type="match status" value="1"/>
</dbReference>
<dbReference type="InterPro" id="IPR003558">
    <property type="entry name" value="CDtoxinA/C"/>
</dbReference>
<evidence type="ECO:0000256" key="2">
    <source>
        <dbReference type="ARBA" id="ARBA00016112"/>
    </source>
</evidence>
<organism evidence="12 13">
    <name type="scientific">Canicola haemoglobinophilus</name>
    <dbReference type="NCBI Taxonomy" id="733"/>
    <lineage>
        <taxon>Bacteria</taxon>
        <taxon>Pseudomonadati</taxon>
        <taxon>Pseudomonadota</taxon>
        <taxon>Gammaproteobacteria</taxon>
        <taxon>Pasteurellales</taxon>
        <taxon>Pasteurellaceae</taxon>
        <taxon>Canicola</taxon>
    </lineage>
</organism>
<dbReference type="GO" id="GO:0090729">
    <property type="term" value="F:toxin activity"/>
    <property type="evidence" value="ECO:0007669"/>
    <property type="project" value="UniProtKB-KW"/>
</dbReference>
<dbReference type="GO" id="GO:0009279">
    <property type="term" value="C:cell outer membrane"/>
    <property type="evidence" value="ECO:0007669"/>
    <property type="project" value="UniProtKB-SubCell"/>
</dbReference>
<evidence type="ECO:0000313" key="12">
    <source>
        <dbReference type="EMBL" id="STO69599.1"/>
    </source>
</evidence>
<dbReference type="EMBL" id="UGHJ01000001">
    <property type="protein sequence ID" value="STO69599.1"/>
    <property type="molecule type" value="Genomic_DNA"/>
</dbReference>
<evidence type="ECO:0000256" key="8">
    <source>
        <dbReference type="ARBA" id="ARBA00023139"/>
    </source>
</evidence>
<protein>
    <recommendedName>
        <fullName evidence="2">Cytolethal distending toxin subunit A</fullName>
    </recommendedName>
</protein>
<keyword evidence="4 11" id="KW-0732">Signal</keyword>
<evidence type="ECO:0000256" key="6">
    <source>
        <dbReference type="ARBA" id="ARBA00023026"/>
    </source>
</evidence>
<feature type="signal peptide" evidence="11">
    <location>
        <begin position="1"/>
        <end position="21"/>
    </location>
</feature>
<gene>
    <name evidence="12" type="primary">cdtA</name>
    <name evidence="12" type="ORF">NCTC8540_02152</name>
</gene>
<reference evidence="12 13" key="1">
    <citation type="submission" date="2018-06" db="EMBL/GenBank/DDBJ databases">
        <authorList>
            <consortium name="Pathogen Informatics"/>
            <person name="Doyle S."/>
        </authorList>
    </citation>
    <scope>NUCLEOTIDE SEQUENCE [LARGE SCALE GENOMIC DNA]</scope>
    <source>
        <strain evidence="12 13">NCTC8540</strain>
    </source>
</reference>
<dbReference type="RefSeq" id="WP_235820720.1">
    <property type="nucleotide sequence ID" value="NZ_UGHE01000002.1"/>
</dbReference>
<dbReference type="PROSITE" id="PS51257">
    <property type="entry name" value="PROKAR_LIPOPROTEIN"/>
    <property type="match status" value="1"/>
</dbReference>
<comment type="subcellular location">
    <subcellularLocation>
        <location evidence="1">Cell outer membrane</location>
        <topology evidence="1">Lipid-anchor</topology>
    </subcellularLocation>
</comment>
<evidence type="ECO:0000256" key="5">
    <source>
        <dbReference type="ARBA" id="ARBA00022734"/>
    </source>
</evidence>
<keyword evidence="10" id="KW-0449">Lipoprotein</keyword>
<keyword evidence="3" id="KW-0800">Toxin</keyword>
<dbReference type="InterPro" id="IPR015957">
    <property type="entry name" value="CDtoxinA"/>
</dbReference>
<comment type="caution">
    <text evidence="12">The sequence shown here is derived from an EMBL/GenBank/DDBJ whole genome shotgun (WGS) entry which is preliminary data.</text>
</comment>
<evidence type="ECO:0000256" key="7">
    <source>
        <dbReference type="ARBA" id="ARBA00023136"/>
    </source>
</evidence>
<dbReference type="SUPFAM" id="SSF50370">
    <property type="entry name" value="Ricin B-like lectins"/>
    <property type="match status" value="1"/>
</dbReference>
<dbReference type="Proteomes" id="UP000254496">
    <property type="component" value="Unassembled WGS sequence"/>
</dbReference>
<evidence type="ECO:0000256" key="3">
    <source>
        <dbReference type="ARBA" id="ARBA00022656"/>
    </source>
</evidence>